<evidence type="ECO:0000313" key="2">
    <source>
        <dbReference type="EMBL" id="MBB6099151.1"/>
    </source>
</evidence>
<dbReference type="Proteomes" id="UP000569951">
    <property type="component" value="Unassembled WGS sequence"/>
</dbReference>
<sequence>MTRLRYGSLALGTVLFLGVLGMPARADNPGVPPGIGNHVAACQALKQKLGGNEPSDGVVGAAVSACKRAGYYGR</sequence>
<feature type="chain" id="PRO_5032584038" evidence="1">
    <location>
        <begin position="27"/>
        <end position="74"/>
    </location>
</feature>
<keyword evidence="1" id="KW-0732">Signal</keyword>
<evidence type="ECO:0000256" key="1">
    <source>
        <dbReference type="SAM" id="SignalP"/>
    </source>
</evidence>
<evidence type="ECO:0000313" key="3">
    <source>
        <dbReference type="Proteomes" id="UP000569951"/>
    </source>
</evidence>
<accession>A0A841I040</accession>
<name>A0A841I040_9DEIO</name>
<keyword evidence="3" id="KW-1185">Reference proteome</keyword>
<organism evidence="2 3">
    <name type="scientific">Deinobacterium chartae</name>
    <dbReference type="NCBI Taxonomy" id="521158"/>
    <lineage>
        <taxon>Bacteria</taxon>
        <taxon>Thermotogati</taxon>
        <taxon>Deinococcota</taxon>
        <taxon>Deinococci</taxon>
        <taxon>Deinococcales</taxon>
        <taxon>Deinococcaceae</taxon>
        <taxon>Deinobacterium</taxon>
    </lineage>
</organism>
<reference evidence="2 3" key="1">
    <citation type="submission" date="2020-08" db="EMBL/GenBank/DDBJ databases">
        <title>Genomic Encyclopedia of Type Strains, Phase IV (KMG-IV): sequencing the most valuable type-strain genomes for metagenomic binning, comparative biology and taxonomic classification.</title>
        <authorList>
            <person name="Goeker M."/>
        </authorList>
    </citation>
    <scope>NUCLEOTIDE SEQUENCE [LARGE SCALE GENOMIC DNA]</scope>
    <source>
        <strain evidence="2 3">DSM 21458</strain>
    </source>
</reference>
<dbReference type="AlphaFoldDB" id="A0A841I040"/>
<gene>
    <name evidence="2" type="ORF">HNR42_002587</name>
</gene>
<comment type="caution">
    <text evidence="2">The sequence shown here is derived from an EMBL/GenBank/DDBJ whole genome shotgun (WGS) entry which is preliminary data.</text>
</comment>
<dbReference type="EMBL" id="JACHHG010000009">
    <property type="protein sequence ID" value="MBB6099151.1"/>
    <property type="molecule type" value="Genomic_DNA"/>
</dbReference>
<feature type="signal peptide" evidence="1">
    <location>
        <begin position="1"/>
        <end position="26"/>
    </location>
</feature>
<protein>
    <submittedName>
        <fullName evidence="2">Uncharacterized protein</fullName>
    </submittedName>
</protein>
<proteinExistence type="predicted"/>